<feature type="binding site" evidence="2">
    <location>
        <position position="287"/>
    </location>
    <ligand>
        <name>ATP</name>
        <dbReference type="ChEBI" id="CHEBI:30616"/>
    </ligand>
</feature>
<feature type="active site" evidence="1">
    <location>
        <position position="234"/>
    </location>
</feature>
<feature type="binding site" evidence="2">
    <location>
        <begin position="275"/>
        <end position="276"/>
    </location>
    <ligand>
        <name>ATP</name>
        <dbReference type="ChEBI" id="CHEBI:30616"/>
    </ligand>
</feature>
<feature type="domain" description="Fido" evidence="3">
    <location>
        <begin position="148"/>
        <end position="297"/>
    </location>
</feature>
<dbReference type="eggNOG" id="COG1510">
    <property type="taxonomic scope" value="Bacteria"/>
</dbReference>
<dbReference type="OrthoDB" id="9813719at2"/>
<dbReference type="PANTHER" id="PTHR13504">
    <property type="entry name" value="FIDO DOMAIN-CONTAINING PROTEIN DDB_G0283145"/>
    <property type="match status" value="1"/>
</dbReference>
<dbReference type="InterPro" id="IPR040198">
    <property type="entry name" value="Fido_containing"/>
</dbReference>
<dbReference type="SUPFAM" id="SSF140931">
    <property type="entry name" value="Fic-like"/>
    <property type="match status" value="1"/>
</dbReference>
<accession>A0A087B2L3</accession>
<gene>
    <name evidence="4" type="ORF">BCUN_1029</name>
</gene>
<dbReference type="Proteomes" id="UP000029067">
    <property type="component" value="Unassembled WGS sequence"/>
</dbReference>
<sequence>MGQSYRMPAKVFHADTSTKAMDNLDDLVRRRLTADSTYRTHVTIAQGELFVAVPHQVSGLLVEVLSAERRVEQLWGSMSGVMRWNYITQSIGREMLATNEMEGVRSTRREMLDAVEAAERNEGVQATRFGEFARLYLNLTDHEAHVPTSLEDLRDIYDKVALNEIAPEDRPDGELFRARDVEIIGGHGTVVHAGVSGEAYIVRLLTRMLELGRDDGMPGIFAALVSHFIFEYVHPFYDGNGRTGRYLLALSFTSDLSLPTVLSLSQVIAAHKNKYYKAFTEAEDPLNRGELTNFVMTMLELIVQGQQQLIEDLAARSSQLDRAQARCARAVREYALSDQAASMLFMLLQEELFDTRKSVGLASIANELGRSKQSVRKYLDELDRHGLVEFVSRKPIRVRVASSLRTDDRQGD</sequence>
<dbReference type="Pfam" id="PF02661">
    <property type="entry name" value="Fic"/>
    <property type="match status" value="1"/>
</dbReference>
<comment type="caution">
    <text evidence="4">The sequence shown here is derived from an EMBL/GenBank/DDBJ whole genome shotgun (WGS) entry which is preliminary data.</text>
</comment>
<evidence type="ECO:0000256" key="2">
    <source>
        <dbReference type="PIRSR" id="PIRSR640198-2"/>
    </source>
</evidence>
<dbReference type="InterPro" id="IPR036597">
    <property type="entry name" value="Fido-like_dom_sf"/>
</dbReference>
<keyword evidence="2" id="KW-0547">Nucleotide-binding</keyword>
<dbReference type="PANTHER" id="PTHR13504:SF40">
    <property type="entry name" value="FIDO DOMAIN-CONTAINING PROTEIN"/>
    <property type="match status" value="1"/>
</dbReference>
<keyword evidence="2" id="KW-0067">ATP-binding</keyword>
<evidence type="ECO:0000259" key="3">
    <source>
        <dbReference type="PROSITE" id="PS51459"/>
    </source>
</evidence>
<dbReference type="eggNOG" id="COG3177">
    <property type="taxonomic scope" value="Bacteria"/>
</dbReference>
<dbReference type="EMBL" id="JGYV01000002">
    <property type="protein sequence ID" value="KFI65263.1"/>
    <property type="molecule type" value="Genomic_DNA"/>
</dbReference>
<dbReference type="PROSITE" id="PS51459">
    <property type="entry name" value="FIDO"/>
    <property type="match status" value="1"/>
</dbReference>
<organism evidence="4 5">
    <name type="scientific">Bifidobacterium cuniculi</name>
    <dbReference type="NCBI Taxonomy" id="1688"/>
    <lineage>
        <taxon>Bacteria</taxon>
        <taxon>Bacillati</taxon>
        <taxon>Actinomycetota</taxon>
        <taxon>Actinomycetes</taxon>
        <taxon>Bifidobacteriales</taxon>
        <taxon>Bifidobacteriaceae</taxon>
        <taxon>Bifidobacterium</taxon>
    </lineage>
</organism>
<name>A0A087B2L3_9BIFI</name>
<dbReference type="STRING" id="1688.BCUN_1029"/>
<feature type="binding site" evidence="2">
    <location>
        <begin position="238"/>
        <end position="245"/>
    </location>
    <ligand>
        <name>ATP</name>
        <dbReference type="ChEBI" id="CHEBI:30616"/>
    </ligand>
</feature>
<proteinExistence type="predicted"/>
<dbReference type="InterPro" id="IPR003812">
    <property type="entry name" value="Fido"/>
</dbReference>
<dbReference type="Gene3D" id="1.10.3290.10">
    <property type="entry name" value="Fido-like domain"/>
    <property type="match status" value="1"/>
</dbReference>
<dbReference type="SUPFAM" id="SSF46785">
    <property type="entry name" value="Winged helix' DNA-binding domain"/>
    <property type="match status" value="1"/>
</dbReference>
<dbReference type="InterPro" id="IPR036388">
    <property type="entry name" value="WH-like_DNA-bd_sf"/>
</dbReference>
<evidence type="ECO:0000313" key="4">
    <source>
        <dbReference type="EMBL" id="KFI65263.1"/>
    </source>
</evidence>
<dbReference type="InterPro" id="IPR036390">
    <property type="entry name" value="WH_DNA-bd_sf"/>
</dbReference>
<reference evidence="4 5" key="1">
    <citation type="submission" date="2014-03" db="EMBL/GenBank/DDBJ databases">
        <title>Genomics of Bifidobacteria.</title>
        <authorList>
            <person name="Ventura M."/>
            <person name="Milani C."/>
            <person name="Lugli G.A."/>
        </authorList>
    </citation>
    <scope>NUCLEOTIDE SEQUENCE [LARGE SCALE GENOMIC DNA]</scope>
    <source>
        <strain evidence="4 5">LMG 10738</strain>
    </source>
</reference>
<protein>
    <submittedName>
        <fullName evidence="4">Putative bacterial regulatory protein</fullName>
    </submittedName>
</protein>
<keyword evidence="5" id="KW-1185">Reference proteome</keyword>
<dbReference type="Gene3D" id="1.10.10.10">
    <property type="entry name" value="Winged helix-like DNA-binding domain superfamily/Winged helix DNA-binding domain"/>
    <property type="match status" value="1"/>
</dbReference>
<dbReference type="AlphaFoldDB" id="A0A087B2L3"/>
<evidence type="ECO:0000313" key="5">
    <source>
        <dbReference type="Proteomes" id="UP000029067"/>
    </source>
</evidence>
<evidence type="ECO:0000256" key="1">
    <source>
        <dbReference type="PIRSR" id="PIRSR640198-1"/>
    </source>
</evidence>
<dbReference type="GO" id="GO:0005524">
    <property type="term" value="F:ATP binding"/>
    <property type="evidence" value="ECO:0007669"/>
    <property type="project" value="UniProtKB-KW"/>
</dbReference>